<comment type="catalytic activity">
    <reaction evidence="7 8">
        <text>cytidine(34) in tRNA(Ile2) + L-lysine + ATP = lysidine(34) in tRNA(Ile2) + AMP + diphosphate + H(+)</text>
        <dbReference type="Rhea" id="RHEA:43744"/>
        <dbReference type="Rhea" id="RHEA-COMP:10625"/>
        <dbReference type="Rhea" id="RHEA-COMP:10670"/>
        <dbReference type="ChEBI" id="CHEBI:15378"/>
        <dbReference type="ChEBI" id="CHEBI:30616"/>
        <dbReference type="ChEBI" id="CHEBI:32551"/>
        <dbReference type="ChEBI" id="CHEBI:33019"/>
        <dbReference type="ChEBI" id="CHEBI:82748"/>
        <dbReference type="ChEBI" id="CHEBI:83665"/>
        <dbReference type="ChEBI" id="CHEBI:456215"/>
        <dbReference type="EC" id="6.3.4.19"/>
    </reaction>
</comment>
<dbReference type="KEGG" id="vos:KNV97_06695"/>
<evidence type="ECO:0000256" key="4">
    <source>
        <dbReference type="ARBA" id="ARBA00022694"/>
    </source>
</evidence>
<keyword evidence="3 8" id="KW-0436">Ligase</keyword>
<dbReference type="EC" id="6.3.4.19" evidence="8"/>
<dbReference type="EMBL" id="CP076643">
    <property type="protein sequence ID" value="QXO17998.1"/>
    <property type="molecule type" value="Genomic_DNA"/>
</dbReference>
<proteinExistence type="inferred from homology"/>
<evidence type="ECO:0000313" key="10">
    <source>
        <dbReference type="EMBL" id="QXO17998.1"/>
    </source>
</evidence>
<dbReference type="InterPro" id="IPR015262">
    <property type="entry name" value="tRNA_Ile_lys_synt_subst-bd"/>
</dbReference>
<evidence type="ECO:0000256" key="1">
    <source>
        <dbReference type="ARBA" id="ARBA00004496"/>
    </source>
</evidence>
<evidence type="ECO:0000256" key="3">
    <source>
        <dbReference type="ARBA" id="ARBA00022598"/>
    </source>
</evidence>
<dbReference type="Pfam" id="PF11734">
    <property type="entry name" value="TilS_C"/>
    <property type="match status" value="1"/>
</dbReference>
<dbReference type="Pfam" id="PF01171">
    <property type="entry name" value="ATP_bind_3"/>
    <property type="match status" value="1"/>
</dbReference>
<keyword evidence="5 8" id="KW-0547">Nucleotide-binding</keyword>
<dbReference type="NCBIfam" id="TIGR02433">
    <property type="entry name" value="lysidine_TilS_C"/>
    <property type="match status" value="1"/>
</dbReference>
<dbReference type="PANTHER" id="PTHR43033">
    <property type="entry name" value="TRNA(ILE)-LYSIDINE SYNTHASE-RELATED"/>
    <property type="match status" value="1"/>
</dbReference>
<dbReference type="HAMAP" id="MF_01161">
    <property type="entry name" value="tRNA_Ile_lys_synt"/>
    <property type="match status" value="1"/>
</dbReference>
<dbReference type="InterPro" id="IPR011063">
    <property type="entry name" value="TilS/TtcA_N"/>
</dbReference>
<sequence>MMDLYAHFSHSLSQHPARHYVLALSGGVDSRVMLELLARYRSQHGILISAVHVHHGLSANADQWAEQCQAWCDVLAVPLRVERVNLDTTQGDSIEQLAREARYTALAGYIDQHSCLLLGQHSDDQLETFLLALKRGSGPKGLASMPRSAVFGQGRLLRPLLTVARSDIEAFAAQQQLAWVEDESNLDTRYERNFLRHEVTPLLTQRWPSIRQAVQRSAELCAEQESVLAELLADALLQAVQADGSLAIESLTRHSAAVRRQLLRAWLDRHGVNMPSRIQTDIIWDEVAQAEQDANPKLKLGLHHIRRFNRRLYCVGLQADVSAWSRQIKPDQVLDLPDDIGQLVLRVAPGGNLRIPAEPEHLRVIFEPQGLSACPVGRAGSRKLKKLFQEYQIPSWQRRRIPILMYQQQVVAVAGLFVERDFSGTDAELLWQQ</sequence>
<dbReference type="NCBIfam" id="TIGR02432">
    <property type="entry name" value="lysidine_TilS_N"/>
    <property type="match status" value="1"/>
</dbReference>
<reference evidence="10" key="1">
    <citation type="submission" date="2021-06" db="EMBL/GenBank/DDBJ databases">
        <title>Vibrio nov. sp., novel gut bacterium isolated from Yellow Sea oyster.</title>
        <authorList>
            <person name="Muhammad N."/>
            <person name="Nguyen T.H."/>
            <person name="Lee Y.-J."/>
            <person name="Ko J."/>
            <person name="Kim S.-G."/>
        </authorList>
    </citation>
    <scope>NUCLEOTIDE SEQUENCE</scope>
    <source>
        <strain evidence="10">OG9-811</strain>
    </source>
</reference>
<evidence type="ECO:0000256" key="5">
    <source>
        <dbReference type="ARBA" id="ARBA00022741"/>
    </source>
</evidence>
<dbReference type="InterPro" id="IPR012796">
    <property type="entry name" value="Lysidine-tRNA-synth_C"/>
</dbReference>
<keyword evidence="6 8" id="KW-0067">ATP-binding</keyword>
<dbReference type="SMART" id="SM00977">
    <property type="entry name" value="TilS_C"/>
    <property type="match status" value="1"/>
</dbReference>
<dbReference type="PANTHER" id="PTHR43033:SF1">
    <property type="entry name" value="TRNA(ILE)-LYSIDINE SYNTHASE-RELATED"/>
    <property type="match status" value="1"/>
</dbReference>
<name>A0A975UA29_9VIBR</name>
<comment type="domain">
    <text evidence="8">The N-terminal region contains the highly conserved SGGXDS motif, predicted to be a P-loop motif involved in ATP binding.</text>
</comment>
<organism evidence="10 11">
    <name type="scientific">Vibrio ostreae</name>
    <dbReference type="NCBI Taxonomy" id="2841925"/>
    <lineage>
        <taxon>Bacteria</taxon>
        <taxon>Pseudomonadati</taxon>
        <taxon>Pseudomonadota</taxon>
        <taxon>Gammaproteobacteria</taxon>
        <taxon>Vibrionales</taxon>
        <taxon>Vibrionaceae</taxon>
        <taxon>Vibrio</taxon>
    </lineage>
</organism>
<keyword evidence="11" id="KW-1185">Reference proteome</keyword>
<evidence type="ECO:0000313" key="11">
    <source>
        <dbReference type="Proteomes" id="UP000694232"/>
    </source>
</evidence>
<dbReference type="Pfam" id="PF09179">
    <property type="entry name" value="TilS"/>
    <property type="match status" value="1"/>
</dbReference>
<dbReference type="AlphaFoldDB" id="A0A975UA29"/>
<evidence type="ECO:0000256" key="6">
    <source>
        <dbReference type="ARBA" id="ARBA00022840"/>
    </source>
</evidence>
<dbReference type="RefSeq" id="WP_218562767.1">
    <property type="nucleotide sequence ID" value="NZ_CP076643.1"/>
</dbReference>
<comment type="subcellular location">
    <subcellularLocation>
        <location evidence="1 8">Cytoplasm</location>
    </subcellularLocation>
</comment>
<dbReference type="CDD" id="cd01992">
    <property type="entry name" value="TilS_N"/>
    <property type="match status" value="1"/>
</dbReference>
<dbReference type="Proteomes" id="UP000694232">
    <property type="component" value="Chromosome 1"/>
</dbReference>
<comment type="function">
    <text evidence="8">Ligates lysine onto the cytidine present at position 34 of the AUA codon-specific tRNA(Ile) that contains the anticodon CAU, in an ATP-dependent manner. Cytidine is converted to lysidine, thus changing the amino acid specificity of the tRNA from methionine to isoleucine.</text>
</comment>
<evidence type="ECO:0000259" key="9">
    <source>
        <dbReference type="SMART" id="SM00977"/>
    </source>
</evidence>
<dbReference type="GO" id="GO:0005524">
    <property type="term" value="F:ATP binding"/>
    <property type="evidence" value="ECO:0007669"/>
    <property type="project" value="UniProtKB-UniRule"/>
</dbReference>
<dbReference type="GO" id="GO:0006400">
    <property type="term" value="P:tRNA modification"/>
    <property type="evidence" value="ECO:0007669"/>
    <property type="project" value="UniProtKB-UniRule"/>
</dbReference>
<accession>A0A975UA29</accession>
<dbReference type="GO" id="GO:0032267">
    <property type="term" value="F:tRNA(Ile)-lysidine synthase activity"/>
    <property type="evidence" value="ECO:0007669"/>
    <property type="project" value="UniProtKB-EC"/>
</dbReference>
<keyword evidence="4 8" id="KW-0819">tRNA processing</keyword>
<evidence type="ECO:0000256" key="7">
    <source>
        <dbReference type="ARBA" id="ARBA00048539"/>
    </source>
</evidence>
<protein>
    <recommendedName>
        <fullName evidence="8">tRNA(Ile)-lysidine synthase</fullName>
        <ecNumber evidence="8">6.3.4.19</ecNumber>
    </recommendedName>
    <alternativeName>
        <fullName evidence="8">tRNA(Ile)-2-lysyl-cytidine synthase</fullName>
    </alternativeName>
    <alternativeName>
        <fullName evidence="8">tRNA(Ile)-lysidine synthetase</fullName>
    </alternativeName>
</protein>
<evidence type="ECO:0000256" key="8">
    <source>
        <dbReference type="HAMAP-Rule" id="MF_01161"/>
    </source>
</evidence>
<dbReference type="GO" id="GO:0005737">
    <property type="term" value="C:cytoplasm"/>
    <property type="evidence" value="ECO:0007669"/>
    <property type="project" value="UniProtKB-SubCell"/>
</dbReference>
<feature type="binding site" evidence="8">
    <location>
        <begin position="25"/>
        <end position="30"/>
    </location>
    <ligand>
        <name>ATP</name>
        <dbReference type="ChEBI" id="CHEBI:30616"/>
    </ligand>
</feature>
<gene>
    <name evidence="8 10" type="primary">tilS</name>
    <name evidence="10" type="ORF">KNV97_06695</name>
</gene>
<feature type="domain" description="Lysidine-tRNA(Ile) synthetase C-terminal" evidence="9">
    <location>
        <begin position="362"/>
        <end position="431"/>
    </location>
</feature>
<comment type="similarity">
    <text evidence="8">Belongs to the tRNA(Ile)-lysidine synthase family.</text>
</comment>
<dbReference type="InterPro" id="IPR012094">
    <property type="entry name" value="tRNA_Ile_lys_synt"/>
</dbReference>
<evidence type="ECO:0000256" key="2">
    <source>
        <dbReference type="ARBA" id="ARBA00022490"/>
    </source>
</evidence>
<keyword evidence="2 8" id="KW-0963">Cytoplasm</keyword>
<dbReference type="InterPro" id="IPR012795">
    <property type="entry name" value="tRNA_Ile_lys_synt_N"/>
</dbReference>